<reference evidence="7 8" key="1">
    <citation type="submission" date="2018-05" db="EMBL/GenBank/DDBJ databases">
        <title>Genomic Encyclopedia of Archaeal and Bacterial Type Strains, Phase II (KMG-II): from individual species to whole genera.</title>
        <authorList>
            <person name="Goeker M."/>
        </authorList>
    </citation>
    <scope>NUCLEOTIDE SEQUENCE [LARGE SCALE GENOMIC DNA]</scope>
    <source>
        <strain evidence="7 8">DSM 22637</strain>
    </source>
</reference>
<keyword evidence="3 6" id="KW-0812">Transmembrane</keyword>
<dbReference type="EMBL" id="QGGP01000001">
    <property type="protein sequence ID" value="PWK20757.1"/>
    <property type="molecule type" value="Genomic_DNA"/>
</dbReference>
<proteinExistence type="predicted"/>
<gene>
    <name evidence="7" type="ORF">LX78_00460</name>
</gene>
<dbReference type="OrthoDB" id="681046at2"/>
<name>A0A316DR65_9FLAO</name>
<evidence type="ECO:0000256" key="2">
    <source>
        <dbReference type="ARBA" id="ARBA00022475"/>
    </source>
</evidence>
<organism evidence="7 8">
    <name type="scientific">Xanthomarina spongicola</name>
    <dbReference type="NCBI Taxonomy" id="570520"/>
    <lineage>
        <taxon>Bacteria</taxon>
        <taxon>Pseudomonadati</taxon>
        <taxon>Bacteroidota</taxon>
        <taxon>Flavobacteriia</taxon>
        <taxon>Flavobacteriales</taxon>
        <taxon>Flavobacteriaceae</taxon>
        <taxon>Xanthomarina</taxon>
    </lineage>
</organism>
<accession>A0A316DR65</accession>
<dbReference type="AlphaFoldDB" id="A0A316DR65"/>
<evidence type="ECO:0000256" key="5">
    <source>
        <dbReference type="ARBA" id="ARBA00023136"/>
    </source>
</evidence>
<evidence type="ECO:0000313" key="7">
    <source>
        <dbReference type="EMBL" id="PWK20757.1"/>
    </source>
</evidence>
<feature type="transmembrane region" description="Helical" evidence="6">
    <location>
        <begin position="58"/>
        <end position="77"/>
    </location>
</feature>
<dbReference type="Proteomes" id="UP000245430">
    <property type="component" value="Unassembled WGS sequence"/>
</dbReference>
<keyword evidence="2" id="KW-1003">Cell membrane</keyword>
<dbReference type="InterPro" id="IPR005171">
    <property type="entry name" value="Cyt_c_oxidase_su4_prok"/>
</dbReference>
<keyword evidence="4 6" id="KW-1133">Transmembrane helix</keyword>
<keyword evidence="5 6" id="KW-0472">Membrane</keyword>
<dbReference type="Pfam" id="PF03626">
    <property type="entry name" value="COX4_pro"/>
    <property type="match status" value="1"/>
</dbReference>
<evidence type="ECO:0000256" key="4">
    <source>
        <dbReference type="ARBA" id="ARBA00022989"/>
    </source>
</evidence>
<feature type="transmembrane region" description="Helical" evidence="6">
    <location>
        <begin position="7"/>
        <end position="24"/>
    </location>
</feature>
<comment type="subcellular location">
    <subcellularLocation>
        <location evidence="1">Cell membrane</location>
        <topology evidence="1">Multi-pass membrane protein</topology>
    </subcellularLocation>
</comment>
<sequence>MKQKPFLYILIVLIALTLLSAIVSNSQITYASQLIMILSALKFLAVAFYFMELRHANVFWKVLLIACLTIFISLVLII</sequence>
<dbReference type="RefSeq" id="WP_109681017.1">
    <property type="nucleotide sequence ID" value="NZ_QGGP01000001.1"/>
</dbReference>
<protein>
    <submittedName>
        <fullName evidence="7">Cytochrome c oxidase subunit IV</fullName>
    </submittedName>
</protein>
<dbReference type="GO" id="GO:0005886">
    <property type="term" value="C:plasma membrane"/>
    <property type="evidence" value="ECO:0007669"/>
    <property type="project" value="UniProtKB-SubCell"/>
</dbReference>
<evidence type="ECO:0000256" key="3">
    <source>
        <dbReference type="ARBA" id="ARBA00022692"/>
    </source>
</evidence>
<evidence type="ECO:0000313" key="8">
    <source>
        <dbReference type="Proteomes" id="UP000245430"/>
    </source>
</evidence>
<keyword evidence="8" id="KW-1185">Reference proteome</keyword>
<comment type="caution">
    <text evidence="7">The sequence shown here is derived from an EMBL/GenBank/DDBJ whole genome shotgun (WGS) entry which is preliminary data.</text>
</comment>
<feature type="transmembrane region" description="Helical" evidence="6">
    <location>
        <begin position="30"/>
        <end position="51"/>
    </location>
</feature>
<evidence type="ECO:0000256" key="1">
    <source>
        <dbReference type="ARBA" id="ARBA00004651"/>
    </source>
</evidence>
<evidence type="ECO:0000256" key="6">
    <source>
        <dbReference type="SAM" id="Phobius"/>
    </source>
</evidence>